<proteinExistence type="predicted"/>
<accession>A0A0A8ZC31</accession>
<evidence type="ECO:0000313" key="2">
    <source>
        <dbReference type="EMBL" id="JAD36959.1"/>
    </source>
</evidence>
<feature type="chain" id="PRO_5002059920" evidence="1">
    <location>
        <begin position="17"/>
        <end position="58"/>
    </location>
</feature>
<organism evidence="2">
    <name type="scientific">Arundo donax</name>
    <name type="common">Giant reed</name>
    <name type="synonym">Donax arundinaceus</name>
    <dbReference type="NCBI Taxonomy" id="35708"/>
    <lineage>
        <taxon>Eukaryota</taxon>
        <taxon>Viridiplantae</taxon>
        <taxon>Streptophyta</taxon>
        <taxon>Embryophyta</taxon>
        <taxon>Tracheophyta</taxon>
        <taxon>Spermatophyta</taxon>
        <taxon>Magnoliopsida</taxon>
        <taxon>Liliopsida</taxon>
        <taxon>Poales</taxon>
        <taxon>Poaceae</taxon>
        <taxon>PACMAD clade</taxon>
        <taxon>Arundinoideae</taxon>
        <taxon>Arundineae</taxon>
        <taxon>Arundo</taxon>
    </lineage>
</organism>
<protein>
    <submittedName>
        <fullName evidence="2">Uncharacterized protein</fullName>
    </submittedName>
</protein>
<name>A0A0A8ZC31_ARUDO</name>
<sequence>MYLILQFMHLLDLNLGHRFCTHVYCQMIESKALRFNIKLQFGAYEVLLITGFEGICIS</sequence>
<reference evidence="2" key="1">
    <citation type="submission" date="2014-09" db="EMBL/GenBank/DDBJ databases">
        <authorList>
            <person name="Magalhaes I.L.F."/>
            <person name="Oliveira U."/>
            <person name="Santos F.R."/>
            <person name="Vidigal T.H.D.A."/>
            <person name="Brescovit A.D."/>
            <person name="Santos A.J."/>
        </authorList>
    </citation>
    <scope>NUCLEOTIDE SEQUENCE</scope>
    <source>
        <tissue evidence="2">Shoot tissue taken approximately 20 cm above the soil surface</tissue>
    </source>
</reference>
<feature type="signal peptide" evidence="1">
    <location>
        <begin position="1"/>
        <end position="16"/>
    </location>
</feature>
<dbReference type="AlphaFoldDB" id="A0A0A8ZC31"/>
<dbReference type="EMBL" id="GBRH01260936">
    <property type="protein sequence ID" value="JAD36959.1"/>
    <property type="molecule type" value="Transcribed_RNA"/>
</dbReference>
<evidence type="ECO:0000256" key="1">
    <source>
        <dbReference type="SAM" id="SignalP"/>
    </source>
</evidence>
<reference evidence="2" key="2">
    <citation type="journal article" date="2015" name="Data Brief">
        <title>Shoot transcriptome of the giant reed, Arundo donax.</title>
        <authorList>
            <person name="Barrero R.A."/>
            <person name="Guerrero F.D."/>
            <person name="Moolhuijzen P."/>
            <person name="Goolsby J.A."/>
            <person name="Tidwell J."/>
            <person name="Bellgard S.E."/>
            <person name="Bellgard M.I."/>
        </authorList>
    </citation>
    <scope>NUCLEOTIDE SEQUENCE</scope>
    <source>
        <tissue evidence="2">Shoot tissue taken approximately 20 cm above the soil surface</tissue>
    </source>
</reference>
<keyword evidence="1" id="KW-0732">Signal</keyword>